<organism evidence="4">
    <name type="scientific">Scylla olivacea</name>
    <name type="common">Orange mud crab</name>
    <name type="synonym">Cancer olivacea</name>
    <dbReference type="NCBI Taxonomy" id="85551"/>
    <lineage>
        <taxon>Eukaryota</taxon>
        <taxon>Metazoa</taxon>
        <taxon>Ecdysozoa</taxon>
        <taxon>Arthropoda</taxon>
        <taxon>Crustacea</taxon>
        <taxon>Multicrustacea</taxon>
        <taxon>Malacostraca</taxon>
        <taxon>Eumalacostraca</taxon>
        <taxon>Eucarida</taxon>
        <taxon>Decapoda</taxon>
        <taxon>Pleocyemata</taxon>
        <taxon>Brachyura</taxon>
        <taxon>Eubrachyura</taxon>
        <taxon>Portunoidea</taxon>
        <taxon>Portunidae</taxon>
        <taxon>Portuninae</taxon>
        <taxon>Scylla</taxon>
    </lineage>
</organism>
<dbReference type="PROSITE" id="PS51450">
    <property type="entry name" value="LRR"/>
    <property type="match status" value="3"/>
</dbReference>
<keyword evidence="2" id="KW-0677">Repeat</keyword>
<keyword evidence="1" id="KW-0433">Leucine-rich repeat</keyword>
<dbReference type="InterPro" id="IPR020825">
    <property type="entry name" value="Phe-tRNA_synthase-like_B3/B4"/>
</dbReference>
<protein>
    <recommendedName>
        <fullName evidence="3">B3/B4 tRNA-binding domain-containing protein</fullName>
    </recommendedName>
</protein>
<proteinExistence type="predicted"/>
<dbReference type="SMART" id="SM00364">
    <property type="entry name" value="LRR_BAC"/>
    <property type="match status" value="5"/>
</dbReference>
<feature type="domain" description="B3/B4 tRNA-binding" evidence="3">
    <location>
        <begin position="298"/>
        <end position="473"/>
    </location>
</feature>
<evidence type="ECO:0000313" key="4">
    <source>
        <dbReference type="EMBL" id="JAI67735.1"/>
    </source>
</evidence>
<reference evidence="4" key="1">
    <citation type="submission" date="2015-09" db="EMBL/GenBank/DDBJ databases">
        <title>Scylla olivacea transcriptome.</title>
        <authorList>
            <person name="Ikhwanuddin M."/>
        </authorList>
    </citation>
    <scope>NUCLEOTIDE SEQUENCE</scope>
</reference>
<evidence type="ECO:0000256" key="2">
    <source>
        <dbReference type="ARBA" id="ARBA00022737"/>
    </source>
</evidence>
<sequence>MWDDVQQALKEKRYELVLSGHEVNQLIEEEKGQLDPAVYDLTQLNLLKVTNTPLTSLSKDLARLINLTNLVLQNNRLDGLPDTLGDLEKLKFLDVSSNRLASLPPSLSHHSALTTLNVTGNQLTELPSFQECVSLAVLDVSHNQLSEFPDVCSANLAHLSEVRLANNLVQQIPVAVVDLPALKLLDVAHNNIKIVPGEVSDTPKLKELNLKGNPLSDRRFKKLVESERCLPRQVLDYIRQHCPRSAGQEAKGKKGKGKKNKFREEEEVDVLCKELQVLGWGEREGVPSVLVRAPVKEVRPYLVCCVIHHLDLSNDLFKRFISLQTKLHDGICEKRMVATIATHDLSKVQAPLYYTAHAPKEMHIHPLGRGKEISAWELYSSLQREAEAQRKQQKRNVAGLHRFLHMLEPWEQWPCLEDGQGKVISLPPITNSDSTKITQDTTSVLLEVTSSSSLNKAKEIADTLLLAVLQNGLSSKSTEGGEAAVVVQQVRVEDENGGLRVLYPSHTDLAFQQEKVRVIMPVK</sequence>
<dbReference type="Pfam" id="PF13855">
    <property type="entry name" value="LRR_8"/>
    <property type="match status" value="2"/>
</dbReference>
<name>A0A0P4WT28_SCYOL</name>
<dbReference type="PANTHER" id="PTHR10947">
    <property type="entry name" value="PHENYLALANYL-TRNA SYNTHETASE BETA CHAIN AND LEUCINE-RICH REPEAT-CONTAINING PROTEIN 47"/>
    <property type="match status" value="1"/>
</dbReference>
<dbReference type="SUPFAM" id="SSF52058">
    <property type="entry name" value="L domain-like"/>
    <property type="match status" value="1"/>
</dbReference>
<evidence type="ECO:0000259" key="3">
    <source>
        <dbReference type="SMART" id="SM00873"/>
    </source>
</evidence>
<dbReference type="GO" id="GO:0003723">
    <property type="term" value="F:RNA binding"/>
    <property type="evidence" value="ECO:0007669"/>
    <property type="project" value="InterPro"/>
</dbReference>
<dbReference type="Gene3D" id="3.50.40.10">
    <property type="entry name" value="Phenylalanyl-trna Synthetase, Chain B, domain 3"/>
    <property type="match status" value="1"/>
</dbReference>
<dbReference type="GO" id="GO:0004826">
    <property type="term" value="F:phenylalanine-tRNA ligase activity"/>
    <property type="evidence" value="ECO:0007669"/>
    <property type="project" value="InterPro"/>
</dbReference>
<evidence type="ECO:0000256" key="1">
    <source>
        <dbReference type="ARBA" id="ARBA00022614"/>
    </source>
</evidence>
<dbReference type="PANTHER" id="PTHR10947:SF3">
    <property type="entry name" value="LEUCINE-RICH REPEAT-CONTAINING PROTEIN 47"/>
    <property type="match status" value="1"/>
</dbReference>
<dbReference type="SMART" id="SM00873">
    <property type="entry name" value="B3_4"/>
    <property type="match status" value="1"/>
</dbReference>
<dbReference type="InterPro" id="IPR005146">
    <property type="entry name" value="B3/B4_tRNA-bd"/>
</dbReference>
<dbReference type="InterPro" id="IPR032675">
    <property type="entry name" value="LRR_dom_sf"/>
</dbReference>
<dbReference type="AlphaFoldDB" id="A0A0P4WT28"/>
<dbReference type="SMART" id="SM00369">
    <property type="entry name" value="LRR_TYP"/>
    <property type="match status" value="6"/>
</dbReference>
<dbReference type="InterPro" id="IPR003591">
    <property type="entry name" value="Leu-rich_rpt_typical-subtyp"/>
</dbReference>
<dbReference type="EMBL" id="GDRN01025029">
    <property type="protein sequence ID" value="JAI67735.1"/>
    <property type="molecule type" value="Transcribed_RNA"/>
</dbReference>
<dbReference type="Gene3D" id="3.80.10.10">
    <property type="entry name" value="Ribonuclease Inhibitor"/>
    <property type="match status" value="1"/>
</dbReference>
<dbReference type="InterPro" id="IPR001611">
    <property type="entry name" value="Leu-rich_rpt"/>
</dbReference>
<dbReference type="InterPro" id="IPR045060">
    <property type="entry name" value="Phe-tRNA-ligase_IIc_bsu"/>
</dbReference>
<accession>A0A0P4WT28</accession>
<dbReference type="GO" id="GO:0006432">
    <property type="term" value="P:phenylalanyl-tRNA aminoacylation"/>
    <property type="evidence" value="ECO:0007669"/>
    <property type="project" value="InterPro"/>
</dbReference>